<name>A0A8T2HAS0_ARASU</name>
<feature type="coiled-coil region" evidence="2">
    <location>
        <begin position="652"/>
        <end position="686"/>
    </location>
</feature>
<dbReference type="Pfam" id="PF22936">
    <property type="entry name" value="Pol_BBD"/>
    <property type="match status" value="1"/>
</dbReference>
<evidence type="ECO:0000259" key="5">
    <source>
        <dbReference type="PROSITE" id="PS50158"/>
    </source>
</evidence>
<dbReference type="GO" id="GO:0008270">
    <property type="term" value="F:zinc ion binding"/>
    <property type="evidence" value="ECO:0007669"/>
    <property type="project" value="UniProtKB-KW"/>
</dbReference>
<comment type="caution">
    <text evidence="6">The sequence shown here is derived from an EMBL/GenBank/DDBJ whole genome shotgun (WGS) entry which is preliminary data.</text>
</comment>
<keyword evidence="4" id="KW-0812">Transmembrane</keyword>
<dbReference type="PANTHER" id="PTHR34048">
    <property type="entry name" value="LOW-DENSITY RECEPTOR-LIKE PROTEIN"/>
    <property type="match status" value="1"/>
</dbReference>
<keyword evidence="4" id="KW-1133">Transmembrane helix</keyword>
<reference evidence="6 7" key="1">
    <citation type="submission" date="2020-12" db="EMBL/GenBank/DDBJ databases">
        <title>Concerted genomic and epigenomic changes stabilize Arabidopsis allopolyploids.</title>
        <authorList>
            <person name="Chen Z."/>
        </authorList>
    </citation>
    <scope>NUCLEOTIDE SEQUENCE [LARGE SCALE GENOMIC DNA]</scope>
    <source>
        <strain evidence="6">As9502</strain>
        <tissue evidence="6">Leaf</tissue>
    </source>
</reference>
<organism evidence="6 7">
    <name type="scientific">Arabidopsis suecica</name>
    <name type="common">Swedish thale-cress</name>
    <name type="synonym">Cardaminopsis suecica</name>
    <dbReference type="NCBI Taxonomy" id="45249"/>
    <lineage>
        <taxon>Eukaryota</taxon>
        <taxon>Viridiplantae</taxon>
        <taxon>Streptophyta</taxon>
        <taxon>Embryophyta</taxon>
        <taxon>Tracheophyta</taxon>
        <taxon>Spermatophyta</taxon>
        <taxon>Magnoliopsida</taxon>
        <taxon>eudicotyledons</taxon>
        <taxon>Gunneridae</taxon>
        <taxon>Pentapetalae</taxon>
        <taxon>rosids</taxon>
        <taxon>malvids</taxon>
        <taxon>Brassicales</taxon>
        <taxon>Brassicaceae</taxon>
        <taxon>Camelineae</taxon>
        <taxon>Arabidopsis</taxon>
    </lineage>
</organism>
<dbReference type="Pfam" id="PF14223">
    <property type="entry name" value="Retrotran_gag_2"/>
    <property type="match status" value="1"/>
</dbReference>
<dbReference type="Proteomes" id="UP000694251">
    <property type="component" value="Chromosome 1"/>
</dbReference>
<feature type="compositionally biased region" description="Acidic residues" evidence="3">
    <location>
        <begin position="592"/>
        <end position="610"/>
    </location>
</feature>
<dbReference type="GO" id="GO:0003676">
    <property type="term" value="F:nucleic acid binding"/>
    <property type="evidence" value="ECO:0007669"/>
    <property type="project" value="InterPro"/>
</dbReference>
<evidence type="ECO:0000256" key="2">
    <source>
        <dbReference type="SAM" id="Coils"/>
    </source>
</evidence>
<keyword evidence="4" id="KW-0472">Membrane</keyword>
<gene>
    <name evidence="6" type="ORF">ISN44_As01g036250</name>
</gene>
<evidence type="ECO:0000256" key="1">
    <source>
        <dbReference type="PROSITE-ProRule" id="PRU00047"/>
    </source>
</evidence>
<keyword evidence="1" id="KW-0479">Metal-binding</keyword>
<keyword evidence="2" id="KW-0175">Coiled coil</keyword>
<keyword evidence="1" id="KW-0862">Zinc</keyword>
<dbReference type="AlphaFoldDB" id="A0A8T2HAS0"/>
<dbReference type="OrthoDB" id="1112795at2759"/>
<protein>
    <submittedName>
        <fullName evidence="6">Zinc finger CCHC-type superfamily</fullName>
    </submittedName>
</protein>
<feature type="domain" description="CCHC-type" evidence="5">
    <location>
        <begin position="771"/>
        <end position="784"/>
    </location>
</feature>
<evidence type="ECO:0000256" key="3">
    <source>
        <dbReference type="SAM" id="MobiDB-lite"/>
    </source>
</evidence>
<dbReference type="Pfam" id="PF13976">
    <property type="entry name" value="gag_pre-integrs"/>
    <property type="match status" value="1"/>
</dbReference>
<dbReference type="EMBL" id="JAEFBJ010000001">
    <property type="protein sequence ID" value="KAG7656546.1"/>
    <property type="molecule type" value="Genomic_DNA"/>
</dbReference>
<dbReference type="SMART" id="SM00343">
    <property type="entry name" value="ZnF_C2HC"/>
    <property type="match status" value="2"/>
</dbReference>
<feature type="region of interest" description="Disordered" evidence="3">
    <location>
        <begin position="585"/>
        <end position="610"/>
    </location>
</feature>
<accession>A0A8T2HAS0</accession>
<dbReference type="PANTHER" id="PTHR34048:SF5">
    <property type="entry name" value="INNER MEMBRANE LOCALIZED PROTEIN"/>
    <property type="match status" value="1"/>
</dbReference>
<evidence type="ECO:0000256" key="4">
    <source>
        <dbReference type="SAM" id="Phobius"/>
    </source>
</evidence>
<evidence type="ECO:0000313" key="7">
    <source>
        <dbReference type="Proteomes" id="UP000694251"/>
    </source>
</evidence>
<proteinExistence type="predicted"/>
<feature type="region of interest" description="Disordered" evidence="3">
    <location>
        <begin position="545"/>
        <end position="569"/>
    </location>
</feature>
<dbReference type="GO" id="GO:0009706">
    <property type="term" value="C:chloroplast inner membrane"/>
    <property type="evidence" value="ECO:0007669"/>
    <property type="project" value="TreeGrafter"/>
</dbReference>
<dbReference type="GO" id="GO:0009535">
    <property type="term" value="C:chloroplast thylakoid membrane"/>
    <property type="evidence" value="ECO:0007669"/>
    <property type="project" value="TreeGrafter"/>
</dbReference>
<feature type="region of interest" description="Disordered" evidence="3">
    <location>
        <begin position="1166"/>
        <end position="1189"/>
    </location>
</feature>
<evidence type="ECO:0000313" key="6">
    <source>
        <dbReference type="EMBL" id="KAG7656546.1"/>
    </source>
</evidence>
<dbReference type="InterPro" id="IPR040377">
    <property type="entry name" value="Ssl2009-like"/>
</dbReference>
<keyword evidence="1" id="KW-0863">Zinc-finger</keyword>
<keyword evidence="7" id="KW-1185">Reference proteome</keyword>
<sequence>MAEVHAKLDSVHNLLTRNKHVHFAAEAETIEHELESEEGVSYIDGQGYKKFGQPQEGFLPRTPDANPRKSCNAILVRDGDNVWEELDTEDELKLAATELVSTNTYHCRSTPYGTLFSEMIPYKDDDRHTPCFDRHWVRTAPYEVQIPMQPESQSTLLMFFIQGSVVPSKRFMMPSARQSWKRSLLHFIRMFERTLMPNSPGADPAERMDYPEEFVAVGKAIMLEKGNYGHWKVKMRALICGLGKEACIATSIGWKAPVIKGEDGEDVLKTEDQWNDAEEAKAIANSRALSLIFNSVNQNQFKQIQNCESTKEAWDKLAKAYEGTSSVKRSRIDMLASQFENLTMEETENIEEFSGKISAIASEAHNLGKKYKDKKLVKKLLRCLPSRFESKRMTMGTSLDTNSIDFEEVVGMLQAYELEITSGKGEVVGMLQAYELEITSGKGGYSKGLALAASAKKNEIQELKDTMSMMAKDFSRAMRRVEKKGFGRNQGTDRYRDRSSKRDEIQCHECQGYGHIKAECPSLKRKDLKSSECKGLGHTKFDCVGSKSKPDRSCSSESESDSNDGDSEDYIKGFVSFVGIIEEKDESSYSEADGEDEDNSADEDSDIEEDVNINEELRKLYDSWLMLSKEKVAWLEEKLKVQELTTKLKGELTAANQKNSELTLRCSVAEEKNRELSQELSDTRKKIHMLNSGTKDLDSILAAGRVGKSNFGLGYNCVGSGTKTNFVRSEAAASTKSQTGFRSNYDAVPARRVYQNHDHYHSRRTVTGYECYYCGRHGHIQRYCYRYAARLNKLKRQGKLYPYQGRTSKMYVRREDLYCHVAYTSIEEGIKKPWYFDCGASRHMIGSQCNLENYTSVKESKVTFGGGDKGKIKGKGDLTKAEKPQLTNVYFVEGLTANLISVSQLCDEGLTVSFNSVKCWATNEKNQNTLTRVRTGNNCYMWEEPKECLRAEKEDPVVWHQRLGHMNARSMSEIVSKEMVRGVQELKHIEKIVYDAYNQDIIELAPTALSQDLSQTQFLPSMASLSSTSLSLPKNSHQLHPSSGFSLNPNARCVSVSFGVNHSNKLHISAPRTKRILTIQSAYRDDDGSGSTGLFVGGFILGGLIVGALGCVYAPQISKAIAGADRKDLMRKLPKFIYDEEKALEKTRKVLAEKIAQLNSAIDDVSSQLKSEDTPNGAALSTDEIEATA</sequence>
<dbReference type="InterPro" id="IPR025724">
    <property type="entry name" value="GAG-pre-integrase_dom"/>
</dbReference>
<dbReference type="InterPro" id="IPR054722">
    <property type="entry name" value="PolX-like_BBD"/>
</dbReference>
<feature type="compositionally biased region" description="Acidic residues" evidence="3">
    <location>
        <begin position="558"/>
        <end position="568"/>
    </location>
</feature>
<dbReference type="InterPro" id="IPR001878">
    <property type="entry name" value="Znf_CCHC"/>
</dbReference>
<feature type="transmembrane region" description="Helical" evidence="4">
    <location>
        <begin position="1094"/>
        <end position="1114"/>
    </location>
</feature>
<dbReference type="PROSITE" id="PS50158">
    <property type="entry name" value="ZF_CCHC"/>
    <property type="match status" value="1"/>
</dbReference>